<dbReference type="Gene3D" id="1.20.58.1000">
    <property type="entry name" value="Metal-sensitive repressor, helix protomer"/>
    <property type="match status" value="1"/>
</dbReference>
<accession>A0A4R9GAP8</accession>
<dbReference type="EMBL" id="RQET01000009">
    <property type="protein sequence ID" value="TGK08846.1"/>
    <property type="molecule type" value="Genomic_DNA"/>
</dbReference>
<dbReference type="GO" id="GO:0046872">
    <property type="term" value="F:metal ion binding"/>
    <property type="evidence" value="ECO:0007669"/>
    <property type="project" value="InterPro"/>
</dbReference>
<organism evidence="2 3">
    <name type="scientific">Leptospira fletcheri</name>
    <dbReference type="NCBI Taxonomy" id="2484981"/>
    <lineage>
        <taxon>Bacteria</taxon>
        <taxon>Pseudomonadati</taxon>
        <taxon>Spirochaetota</taxon>
        <taxon>Spirochaetia</taxon>
        <taxon>Leptospirales</taxon>
        <taxon>Leptospiraceae</taxon>
        <taxon>Leptospira</taxon>
    </lineage>
</organism>
<dbReference type="AlphaFoldDB" id="A0A4R9GAP8"/>
<name>A0A4R9GAP8_9LEPT</name>
<keyword evidence="3" id="KW-1185">Reference proteome</keyword>
<dbReference type="InterPro" id="IPR003735">
    <property type="entry name" value="Metal_Tscrpt_repr"/>
</dbReference>
<dbReference type="GO" id="GO:0003677">
    <property type="term" value="F:DNA binding"/>
    <property type="evidence" value="ECO:0007669"/>
    <property type="project" value="InterPro"/>
</dbReference>
<dbReference type="RefSeq" id="WP_135768533.1">
    <property type="nucleotide sequence ID" value="NZ_RQET01000009.1"/>
</dbReference>
<proteinExistence type="inferred from homology"/>
<dbReference type="OrthoDB" id="337058at2"/>
<comment type="similarity">
    <text evidence="1">Belongs to the FrmR/RcnR family.</text>
</comment>
<dbReference type="InterPro" id="IPR038390">
    <property type="entry name" value="Metal_Tscrpt_repr_sf"/>
</dbReference>
<dbReference type="PANTHER" id="PTHR33677">
    <property type="entry name" value="TRANSCRIPTIONAL REPRESSOR FRMR-RELATED"/>
    <property type="match status" value="1"/>
</dbReference>
<dbReference type="GO" id="GO:0045892">
    <property type="term" value="P:negative regulation of DNA-templated transcription"/>
    <property type="evidence" value="ECO:0007669"/>
    <property type="project" value="UniProtKB-ARBA"/>
</dbReference>
<gene>
    <name evidence="2" type="ORF">EHO60_12450</name>
</gene>
<evidence type="ECO:0000313" key="2">
    <source>
        <dbReference type="EMBL" id="TGK08846.1"/>
    </source>
</evidence>
<sequence length="88" mass="10176">MKEIDVRTQLVHRIHRIQGQLEAIEKGLFDDKADCEKTLMQLKASSQALKKFGEAYMHAYMDKCFTEKRGSSNIKENVRKAIRTAFSI</sequence>
<dbReference type="Pfam" id="PF02583">
    <property type="entry name" value="Trns_repr_metal"/>
    <property type="match status" value="1"/>
</dbReference>
<evidence type="ECO:0000256" key="1">
    <source>
        <dbReference type="ARBA" id="ARBA00005260"/>
    </source>
</evidence>
<comment type="caution">
    <text evidence="2">The sequence shown here is derived from an EMBL/GenBank/DDBJ whole genome shotgun (WGS) entry which is preliminary data.</text>
</comment>
<dbReference type="Proteomes" id="UP000298458">
    <property type="component" value="Unassembled WGS sequence"/>
</dbReference>
<evidence type="ECO:0000313" key="3">
    <source>
        <dbReference type="Proteomes" id="UP000298458"/>
    </source>
</evidence>
<protein>
    <submittedName>
        <fullName evidence="2">Metal-sensitive transcriptional regulator</fullName>
    </submittedName>
</protein>
<reference evidence="2" key="1">
    <citation type="journal article" date="2019" name="PLoS Negl. Trop. Dis.">
        <title>Revisiting the worldwide diversity of Leptospira species in the environment.</title>
        <authorList>
            <person name="Vincent A.T."/>
            <person name="Schiettekatte O."/>
            <person name="Bourhy P."/>
            <person name="Veyrier F.J."/>
            <person name="Picardeau M."/>
        </authorList>
    </citation>
    <scope>NUCLEOTIDE SEQUENCE [LARGE SCALE GENOMIC DNA]</scope>
    <source>
        <strain evidence="2">SSW15</strain>
    </source>
</reference>